<protein>
    <submittedName>
        <fullName evidence="3">Uncharacterized protein</fullName>
    </submittedName>
</protein>
<accession>A0ABU1VBR3</accession>
<keyword evidence="2" id="KW-0472">Membrane</keyword>
<gene>
    <name evidence="3" type="ORF">J2X09_002664</name>
</gene>
<keyword evidence="2" id="KW-0812">Transmembrane</keyword>
<evidence type="ECO:0000313" key="4">
    <source>
        <dbReference type="Proteomes" id="UP001265550"/>
    </source>
</evidence>
<proteinExistence type="predicted"/>
<dbReference type="EMBL" id="JAVDWE010000006">
    <property type="protein sequence ID" value="MDR7094921.1"/>
    <property type="molecule type" value="Genomic_DNA"/>
</dbReference>
<evidence type="ECO:0000256" key="1">
    <source>
        <dbReference type="SAM" id="MobiDB-lite"/>
    </source>
</evidence>
<reference evidence="3 4" key="1">
    <citation type="submission" date="2023-07" db="EMBL/GenBank/DDBJ databases">
        <title>Sorghum-associated microbial communities from plants grown in Nebraska, USA.</title>
        <authorList>
            <person name="Schachtman D."/>
        </authorList>
    </citation>
    <scope>NUCLEOTIDE SEQUENCE [LARGE SCALE GENOMIC DNA]</scope>
    <source>
        <strain evidence="3 4">BE240</strain>
    </source>
</reference>
<evidence type="ECO:0000313" key="3">
    <source>
        <dbReference type="EMBL" id="MDR7094921.1"/>
    </source>
</evidence>
<feature type="region of interest" description="Disordered" evidence="1">
    <location>
        <begin position="32"/>
        <end position="62"/>
    </location>
</feature>
<evidence type="ECO:0000256" key="2">
    <source>
        <dbReference type="SAM" id="Phobius"/>
    </source>
</evidence>
<comment type="caution">
    <text evidence="3">The sequence shown here is derived from an EMBL/GenBank/DDBJ whole genome shotgun (WGS) entry which is preliminary data.</text>
</comment>
<keyword evidence="4" id="KW-1185">Reference proteome</keyword>
<name>A0ABU1VBR3_9BURK</name>
<dbReference type="Proteomes" id="UP001265550">
    <property type="component" value="Unassembled WGS sequence"/>
</dbReference>
<organism evidence="3 4">
    <name type="scientific">Hydrogenophaga laconesensis</name>
    <dbReference type="NCBI Taxonomy" id="1805971"/>
    <lineage>
        <taxon>Bacteria</taxon>
        <taxon>Pseudomonadati</taxon>
        <taxon>Pseudomonadota</taxon>
        <taxon>Betaproteobacteria</taxon>
        <taxon>Burkholderiales</taxon>
        <taxon>Comamonadaceae</taxon>
        <taxon>Hydrogenophaga</taxon>
    </lineage>
</organism>
<keyword evidence="2" id="KW-1133">Transmembrane helix</keyword>
<feature type="transmembrane region" description="Helical" evidence="2">
    <location>
        <begin position="6"/>
        <end position="23"/>
    </location>
</feature>
<sequence>MDIPAELIYGLVFAAILLFQYVMKRFGLLPTPDAEPRQAPLPPEPPETAEQEAPLADSPRSAQFTPAALPALPGRAAWLGAPAATETPSTAGRATLLLGNRQDLQRAVFSMTVLGPCRALERPDDR</sequence>